<proteinExistence type="predicted"/>
<protein>
    <submittedName>
        <fullName evidence="7">DgyrCDS8795</fullName>
    </submittedName>
</protein>
<feature type="transmembrane region" description="Helical" evidence="5">
    <location>
        <begin position="40"/>
        <end position="61"/>
    </location>
</feature>
<dbReference type="OrthoDB" id="408954at2759"/>
<dbReference type="PANTHER" id="PTHR11863">
    <property type="entry name" value="STEROL DESATURASE"/>
    <property type="match status" value="1"/>
</dbReference>
<dbReference type="AlphaFoldDB" id="A0A7I8VVB8"/>
<keyword evidence="2 5" id="KW-0812">Transmembrane</keyword>
<gene>
    <name evidence="7" type="ORF">DGYR_LOCUS8344</name>
</gene>
<evidence type="ECO:0000256" key="2">
    <source>
        <dbReference type="ARBA" id="ARBA00022692"/>
    </source>
</evidence>
<evidence type="ECO:0000259" key="6">
    <source>
        <dbReference type="Pfam" id="PF04116"/>
    </source>
</evidence>
<dbReference type="InterPro" id="IPR006694">
    <property type="entry name" value="Fatty_acid_hydroxylase"/>
</dbReference>
<evidence type="ECO:0000256" key="1">
    <source>
        <dbReference type="ARBA" id="ARBA00004370"/>
    </source>
</evidence>
<dbReference type="Pfam" id="PF04116">
    <property type="entry name" value="FA_hydroxylase"/>
    <property type="match status" value="2"/>
</dbReference>
<evidence type="ECO:0000256" key="3">
    <source>
        <dbReference type="ARBA" id="ARBA00022989"/>
    </source>
</evidence>
<name>A0A7I8VVB8_9ANNE</name>
<dbReference type="GO" id="GO:0016491">
    <property type="term" value="F:oxidoreductase activity"/>
    <property type="evidence" value="ECO:0007669"/>
    <property type="project" value="InterPro"/>
</dbReference>
<comment type="caution">
    <text evidence="7">The sequence shown here is derived from an EMBL/GenBank/DDBJ whole genome shotgun (WGS) entry which is preliminary data.</text>
</comment>
<organism evidence="7 8">
    <name type="scientific">Dimorphilus gyrociliatus</name>
    <dbReference type="NCBI Taxonomy" id="2664684"/>
    <lineage>
        <taxon>Eukaryota</taxon>
        <taxon>Metazoa</taxon>
        <taxon>Spiralia</taxon>
        <taxon>Lophotrochozoa</taxon>
        <taxon>Annelida</taxon>
        <taxon>Polychaeta</taxon>
        <taxon>Polychaeta incertae sedis</taxon>
        <taxon>Dinophilidae</taxon>
        <taxon>Dimorphilus</taxon>
    </lineage>
</organism>
<keyword evidence="3 5" id="KW-1133">Transmembrane helix</keyword>
<dbReference type="EMBL" id="CAJFCJ010000012">
    <property type="protein sequence ID" value="CAD5120223.1"/>
    <property type="molecule type" value="Genomic_DNA"/>
</dbReference>
<feature type="transmembrane region" description="Helical" evidence="5">
    <location>
        <begin position="189"/>
        <end position="215"/>
    </location>
</feature>
<evidence type="ECO:0000313" key="8">
    <source>
        <dbReference type="Proteomes" id="UP000549394"/>
    </source>
</evidence>
<keyword evidence="8" id="KW-1185">Reference proteome</keyword>
<feature type="transmembrane region" description="Helical" evidence="5">
    <location>
        <begin position="367"/>
        <end position="388"/>
    </location>
</feature>
<evidence type="ECO:0000313" key="7">
    <source>
        <dbReference type="EMBL" id="CAD5120223.1"/>
    </source>
</evidence>
<accession>A0A7I8VVB8</accession>
<feature type="transmembrane region" description="Helical" evidence="5">
    <location>
        <begin position="332"/>
        <end position="355"/>
    </location>
</feature>
<feature type="transmembrane region" description="Helical" evidence="5">
    <location>
        <begin position="433"/>
        <end position="455"/>
    </location>
</feature>
<reference evidence="7 8" key="1">
    <citation type="submission" date="2020-08" db="EMBL/GenBank/DDBJ databases">
        <authorList>
            <person name="Hejnol A."/>
        </authorList>
    </citation>
    <scope>NUCLEOTIDE SEQUENCE [LARGE SCALE GENOMIC DNA]</scope>
</reference>
<evidence type="ECO:0000256" key="5">
    <source>
        <dbReference type="SAM" id="Phobius"/>
    </source>
</evidence>
<sequence length="526" mass="61127">MEEVKNISLTYPKFIHKAWEYLYDDYFQGDEYSLAVNGTFISSNTVFFTICALFTLVDCTNKPQFISKYVMQSREKPVQLRSALKAWLLVLFNQIIVAYTFLPLMYYSFKLRGNSFAKTLPSIPETILHVIGFSAVEEIFFYYTHRLLHHPKLYKHIHKIHHEWQAPIAIASLYAHPLEHLLSNLFPAVLGPIVFGSHVLLAMVWFTTALISTIISHMGYHLPFLPSTEHHDYHHLKFTDNFGVFGILDRLHGTDKKFRKSVQFKRHKILLGMEPLIETIPRSFLIGNGFFFGLSAILSVIDYTGKPKFFTKYKIQPNRNAPVEPKTLLKAWLLSLFNLMIVGPLYMIGMFYLFLWRGSQFSIKLPAYSTIIKEMVIFIAIEEILFYYSHRLLHHRLFYKRIHKIHHDFQAPMAVTAVYAHPVEHIVSNLTPIIAGPLILGSHIGVVLLWFIIALQATVIDHMGYHLPFVKSPEFHDYHHLKFTCNFGVLGFLDWLHKTDLAFRRSKAHQRHKILLGFTPLSQSIQ</sequence>
<keyword evidence="4 5" id="KW-0472">Membrane</keyword>
<feature type="transmembrane region" description="Helical" evidence="5">
    <location>
        <begin position="283"/>
        <end position="301"/>
    </location>
</feature>
<evidence type="ECO:0000256" key="4">
    <source>
        <dbReference type="ARBA" id="ARBA00023136"/>
    </source>
</evidence>
<feature type="transmembrane region" description="Helical" evidence="5">
    <location>
        <begin position="82"/>
        <end position="106"/>
    </location>
</feature>
<feature type="domain" description="Fatty acid hydroxylase" evidence="6">
    <location>
        <begin position="376"/>
        <end position="499"/>
    </location>
</feature>
<feature type="domain" description="Fatty acid hydroxylase" evidence="6">
    <location>
        <begin position="133"/>
        <end position="254"/>
    </location>
</feature>
<dbReference type="GO" id="GO:0005506">
    <property type="term" value="F:iron ion binding"/>
    <property type="evidence" value="ECO:0007669"/>
    <property type="project" value="InterPro"/>
</dbReference>
<dbReference type="GO" id="GO:0008610">
    <property type="term" value="P:lipid biosynthetic process"/>
    <property type="evidence" value="ECO:0007669"/>
    <property type="project" value="InterPro"/>
</dbReference>
<dbReference type="GO" id="GO:0016020">
    <property type="term" value="C:membrane"/>
    <property type="evidence" value="ECO:0007669"/>
    <property type="project" value="UniProtKB-SubCell"/>
</dbReference>
<dbReference type="Proteomes" id="UP000549394">
    <property type="component" value="Unassembled WGS sequence"/>
</dbReference>
<dbReference type="InterPro" id="IPR050307">
    <property type="entry name" value="Sterol_Desaturase_Related"/>
</dbReference>
<comment type="subcellular location">
    <subcellularLocation>
        <location evidence="1">Membrane</location>
    </subcellularLocation>
</comment>